<organism evidence="1 2">
    <name type="scientific">Didymella glomerata</name>
    <dbReference type="NCBI Taxonomy" id="749621"/>
    <lineage>
        <taxon>Eukaryota</taxon>
        <taxon>Fungi</taxon>
        <taxon>Dikarya</taxon>
        <taxon>Ascomycota</taxon>
        <taxon>Pezizomycotina</taxon>
        <taxon>Dothideomycetes</taxon>
        <taxon>Pleosporomycetidae</taxon>
        <taxon>Pleosporales</taxon>
        <taxon>Pleosporineae</taxon>
        <taxon>Didymellaceae</taxon>
        <taxon>Didymella</taxon>
    </lineage>
</organism>
<dbReference type="AlphaFoldDB" id="A0A9W8WYN0"/>
<protein>
    <submittedName>
        <fullName evidence="1">Uncharacterized protein</fullName>
    </submittedName>
</protein>
<name>A0A9W8WYN0_9PLEO</name>
<evidence type="ECO:0000313" key="2">
    <source>
        <dbReference type="Proteomes" id="UP001140562"/>
    </source>
</evidence>
<keyword evidence="2" id="KW-1185">Reference proteome</keyword>
<comment type="caution">
    <text evidence="1">The sequence shown here is derived from an EMBL/GenBank/DDBJ whole genome shotgun (WGS) entry which is preliminary data.</text>
</comment>
<accession>A0A9W8WYN0</accession>
<evidence type="ECO:0000313" key="1">
    <source>
        <dbReference type="EMBL" id="KAJ4336346.1"/>
    </source>
</evidence>
<gene>
    <name evidence="1" type="ORF">N0V87_005497</name>
</gene>
<proteinExistence type="predicted"/>
<dbReference type="EMBL" id="JAPEUV010000050">
    <property type="protein sequence ID" value="KAJ4336346.1"/>
    <property type="molecule type" value="Genomic_DNA"/>
</dbReference>
<reference evidence="1" key="1">
    <citation type="submission" date="2022-10" db="EMBL/GenBank/DDBJ databases">
        <title>Tapping the CABI collections for fungal endophytes: first genome assemblies for Collariella, Neodidymelliopsis, Ascochyta clinopodiicola, Didymella pomorum, Didymosphaeria variabile, Neocosmospora piperis and Neocucurbitaria cava.</title>
        <authorList>
            <person name="Hill R."/>
        </authorList>
    </citation>
    <scope>NUCLEOTIDE SEQUENCE</scope>
    <source>
        <strain evidence="1">IMI 360193</strain>
    </source>
</reference>
<dbReference type="Proteomes" id="UP001140562">
    <property type="component" value="Unassembled WGS sequence"/>
</dbReference>
<sequence>MNRQILSIEERNETVMGNRTQSIATSLQTGELSDSASLNLSILLESHIQLGSGANKVRESARDVAESAFVSLDWRIEEGFKPPDMLEAEAITQDILDDLTILKAGMQQRPQQQSYPSNKFGFRVFAMLHKLQTATTKQASFYAICADVLAAAVEAWFEFEDTELVDEILQRGPLEHLWFSFMSGICHVYYMH</sequence>